<evidence type="ECO:0000313" key="8">
    <source>
        <dbReference type="EMBL" id="CAL4763818.1"/>
    </source>
</evidence>
<dbReference type="SUPFAM" id="SSF48403">
    <property type="entry name" value="Ankyrin repeat"/>
    <property type="match status" value="1"/>
</dbReference>
<evidence type="ECO:0000256" key="5">
    <source>
        <dbReference type="SAM" id="MobiDB-lite"/>
    </source>
</evidence>
<evidence type="ECO:0000256" key="3">
    <source>
        <dbReference type="ARBA" id="ARBA00022833"/>
    </source>
</evidence>
<dbReference type="PROSITE" id="PS50089">
    <property type="entry name" value="ZF_RING_2"/>
    <property type="match status" value="1"/>
</dbReference>
<evidence type="ECO:0000259" key="6">
    <source>
        <dbReference type="PROSITE" id="PS50089"/>
    </source>
</evidence>
<dbReference type="AlphaFoldDB" id="A0A9P1FHS9"/>
<dbReference type="InterPro" id="IPR013083">
    <property type="entry name" value="Znf_RING/FYVE/PHD"/>
</dbReference>
<name>A0A9P1FHS9_9DINO</name>
<evidence type="ECO:0000256" key="1">
    <source>
        <dbReference type="ARBA" id="ARBA00022723"/>
    </source>
</evidence>
<evidence type="ECO:0000313" key="9">
    <source>
        <dbReference type="Proteomes" id="UP001152797"/>
    </source>
</evidence>
<feature type="region of interest" description="Disordered" evidence="5">
    <location>
        <begin position="209"/>
        <end position="239"/>
    </location>
</feature>
<sequence>MESSVFIVLQPQIVTTGMVKSSAFVISEPLDVPVVPKQVPLYSAKDPTKRVARAVLSIGRLFSAEAQALLARSLAQRVVQLLREGPQVPELQNALDALKPSNGWSAAAGIPQVLSSVETKGRTAIRLAVDGGHWEFVHPLIEACCNLRCPSQDLRSPLTAALEKGQVQALELEKLGFSQEQLQLVGELSTALKNAEQLEDMAPRLAFHFAPDSDRGPGSPSGSSERSHMPPLPQEASRMSVKATDWSPDIFILALDYCRNGRSRRTFLFQADASAAIWRVSLQLNLPALARKMAIWIGLSVPARSGDQSRSILLDAPLYGDDSILGRVVERAAEDAEWLGVARALLSVGASGTATCHGRPLYLFAQEQAEKKTRGFNDLLAPLLARIGQDVDQWRQPTVLVEERTAECPICFETLWTATPTAFVKLVEGAESIFHVNCAHFFCFDCASQQYMKQQSQQVSEYFCPICRAQAHEVMPMPDIAVNPRLWFQFLDVTRSGQVDQNTAVQALEAMLPIDTERLHSALQNQGFAAPWAKQGNISELHFWMPGGLLEWVRAHQHDLDRAKDRGKAPKLDELEEWLRHWDRERRGELDKGQVLRALCEVTKTSSLEIERIKKMKEGISAVWKKNHLKGGLTRQLCRQKPQLGKEFQQVVDEVLKG</sequence>
<dbReference type="EMBL" id="CAMXCT010000276">
    <property type="protein sequence ID" value="CAI3976506.1"/>
    <property type="molecule type" value="Genomic_DNA"/>
</dbReference>
<accession>A0A9P1FHS9</accession>
<feature type="domain" description="RING-type" evidence="6">
    <location>
        <begin position="408"/>
        <end position="468"/>
    </location>
</feature>
<dbReference type="CDD" id="cd16449">
    <property type="entry name" value="RING-HC"/>
    <property type="match status" value="1"/>
</dbReference>
<dbReference type="OrthoDB" id="418675at2759"/>
<reference evidence="8 9" key="2">
    <citation type="submission" date="2024-05" db="EMBL/GenBank/DDBJ databases">
        <authorList>
            <person name="Chen Y."/>
            <person name="Shah S."/>
            <person name="Dougan E. K."/>
            <person name="Thang M."/>
            <person name="Chan C."/>
        </authorList>
    </citation>
    <scope>NUCLEOTIDE SEQUENCE [LARGE SCALE GENOMIC DNA]</scope>
</reference>
<dbReference type="Gene3D" id="3.30.40.10">
    <property type="entry name" value="Zinc/RING finger domain, C3HC4 (zinc finger)"/>
    <property type="match status" value="1"/>
</dbReference>
<dbReference type="Gene3D" id="1.25.40.20">
    <property type="entry name" value="Ankyrin repeat-containing domain"/>
    <property type="match status" value="1"/>
</dbReference>
<gene>
    <name evidence="7" type="ORF">C1SCF055_LOCUS4719</name>
</gene>
<dbReference type="Proteomes" id="UP001152797">
    <property type="component" value="Unassembled WGS sequence"/>
</dbReference>
<protein>
    <recommendedName>
        <fullName evidence="6">RING-type domain-containing protein</fullName>
    </recommendedName>
</protein>
<comment type="caution">
    <text evidence="7">The sequence shown here is derived from an EMBL/GenBank/DDBJ whole genome shotgun (WGS) entry which is preliminary data.</text>
</comment>
<keyword evidence="9" id="KW-1185">Reference proteome</keyword>
<organism evidence="7">
    <name type="scientific">Cladocopium goreaui</name>
    <dbReference type="NCBI Taxonomy" id="2562237"/>
    <lineage>
        <taxon>Eukaryota</taxon>
        <taxon>Sar</taxon>
        <taxon>Alveolata</taxon>
        <taxon>Dinophyceae</taxon>
        <taxon>Suessiales</taxon>
        <taxon>Symbiodiniaceae</taxon>
        <taxon>Cladocopium</taxon>
    </lineage>
</organism>
<dbReference type="GO" id="GO:0008270">
    <property type="term" value="F:zinc ion binding"/>
    <property type="evidence" value="ECO:0007669"/>
    <property type="project" value="UniProtKB-KW"/>
</dbReference>
<keyword evidence="2 4" id="KW-0863">Zinc-finger</keyword>
<dbReference type="EMBL" id="CAMXCT020000276">
    <property type="protein sequence ID" value="CAL1129881.1"/>
    <property type="molecule type" value="Genomic_DNA"/>
</dbReference>
<dbReference type="SMART" id="SM00184">
    <property type="entry name" value="RING"/>
    <property type="match status" value="1"/>
</dbReference>
<evidence type="ECO:0000313" key="7">
    <source>
        <dbReference type="EMBL" id="CAI3976506.1"/>
    </source>
</evidence>
<keyword evidence="3" id="KW-0862">Zinc</keyword>
<proteinExistence type="predicted"/>
<dbReference type="InterPro" id="IPR036770">
    <property type="entry name" value="Ankyrin_rpt-contain_sf"/>
</dbReference>
<dbReference type="PROSITE" id="PS00518">
    <property type="entry name" value="ZF_RING_1"/>
    <property type="match status" value="1"/>
</dbReference>
<evidence type="ECO:0000256" key="4">
    <source>
        <dbReference type="PROSITE-ProRule" id="PRU00175"/>
    </source>
</evidence>
<dbReference type="EMBL" id="CAMXCT030000276">
    <property type="protein sequence ID" value="CAL4763818.1"/>
    <property type="molecule type" value="Genomic_DNA"/>
</dbReference>
<dbReference type="SUPFAM" id="SSF57850">
    <property type="entry name" value="RING/U-box"/>
    <property type="match status" value="1"/>
</dbReference>
<evidence type="ECO:0000256" key="2">
    <source>
        <dbReference type="ARBA" id="ARBA00022771"/>
    </source>
</evidence>
<keyword evidence="1" id="KW-0479">Metal-binding</keyword>
<dbReference type="InterPro" id="IPR017907">
    <property type="entry name" value="Znf_RING_CS"/>
</dbReference>
<reference evidence="7" key="1">
    <citation type="submission" date="2022-10" db="EMBL/GenBank/DDBJ databases">
        <authorList>
            <person name="Chen Y."/>
            <person name="Dougan E. K."/>
            <person name="Chan C."/>
            <person name="Rhodes N."/>
            <person name="Thang M."/>
        </authorList>
    </citation>
    <scope>NUCLEOTIDE SEQUENCE</scope>
</reference>
<dbReference type="InterPro" id="IPR001841">
    <property type="entry name" value="Znf_RING"/>
</dbReference>